<keyword evidence="3" id="KW-0808">Transferase</keyword>
<dbReference type="GO" id="GO:0005524">
    <property type="term" value="F:ATP binding"/>
    <property type="evidence" value="ECO:0007669"/>
    <property type="project" value="UniProtKB-UniRule"/>
</dbReference>
<keyword evidence="6 7" id="KW-0067">ATP-binding</keyword>
<dbReference type="RefSeq" id="WP_091105579.1">
    <property type="nucleotide sequence ID" value="NZ_FOBF01000031.1"/>
</dbReference>
<evidence type="ECO:0000256" key="6">
    <source>
        <dbReference type="ARBA" id="ARBA00022840"/>
    </source>
</evidence>
<feature type="domain" description="Protein kinase" evidence="9">
    <location>
        <begin position="8"/>
        <end position="257"/>
    </location>
</feature>
<evidence type="ECO:0000256" key="1">
    <source>
        <dbReference type="ARBA" id="ARBA00010886"/>
    </source>
</evidence>
<dbReference type="SUPFAM" id="SSF56112">
    <property type="entry name" value="Protein kinase-like (PK-like)"/>
    <property type="match status" value="1"/>
</dbReference>
<feature type="compositionally biased region" description="Acidic residues" evidence="8">
    <location>
        <begin position="790"/>
        <end position="799"/>
    </location>
</feature>
<dbReference type="Gene3D" id="3.30.200.20">
    <property type="entry name" value="Phosphorylase Kinase, domain 1"/>
    <property type="match status" value="1"/>
</dbReference>
<evidence type="ECO:0000256" key="3">
    <source>
        <dbReference type="ARBA" id="ARBA00022679"/>
    </source>
</evidence>
<feature type="compositionally biased region" description="Low complexity" evidence="8">
    <location>
        <begin position="769"/>
        <end position="784"/>
    </location>
</feature>
<feature type="binding site" evidence="7">
    <location>
        <position position="37"/>
    </location>
    <ligand>
        <name>ATP</name>
        <dbReference type="ChEBI" id="CHEBI:30616"/>
    </ligand>
</feature>
<evidence type="ECO:0000256" key="4">
    <source>
        <dbReference type="ARBA" id="ARBA00022741"/>
    </source>
</evidence>
<sequence length="799" mass="82023">MEWSAPGYTDVRQLGSGATGRVVLAVHDETGVKVAIKYLAASLLRDPVALTRFQSEARLLTTLRDPNIATMWEYIQDPGGAAIVMELVNGVSLRALLRENGATGPEAALAVLKGSLLGLARAHQVGLVHKDYKPENVLVRDDGASKLVDFGIAVRQGTAGRAEGTPPYMAPELWEGLPASPATDVYAATAVFFECLTGHRPYRSTEPSVLGYQHLHAPVPLHDAPEPVRELVRRGLAKNPADRPAGARAFLAELEAVAAAAYGEDWEERGRRRLAGLVALLALLLPAPPEPAAQATTSLARTVFGRVRAASGRMRSTPGRLRSAPGRVAMSAGVALVATAAVVVALAARERPATPIDVAAAAPSLSAGTGEPALAPTGPESTGPESTGAGNPEGTDAETPGPAATVTPPGSREPRATPTPARHPSNRPSSRPPNRPPAQPSSRPPATSSSPAPTPRTTPRPTPTRAPATTPATTPTPTAGTPAPPVSVLGVDVGGLTVGDDGEVSARVTLRTSGTAPVTAVATWRLSGDDGPSAERLRLSGARTYTRTLTWDAGERPCGRTVTLTVVTSPAAPGGAASASLAVPPCVTRVTELGVALSMPGDGGDVVARAGLSASGTEEIPVEAVFAVDGEPVATRRADLSGRTSYTPSFTHSFRSRPCGATVSVEVRAGGRTASDRVAVTCPPAVKRVSIVRASMGEDGTLTAVVSVTTGNTEPVAMELRFALGESRGSERVTLSGDTSYTRTVSHAFAHRLLPCGTEWSVSAGTVPAAAGGTDTASGSTPECPSEEPSPPDDSDTPR</sequence>
<dbReference type="GO" id="GO:0004674">
    <property type="term" value="F:protein serine/threonine kinase activity"/>
    <property type="evidence" value="ECO:0007669"/>
    <property type="project" value="UniProtKB-KW"/>
</dbReference>
<feature type="region of interest" description="Disordered" evidence="8">
    <location>
        <begin position="364"/>
        <end position="487"/>
    </location>
</feature>
<dbReference type="EC" id="2.7.11.1" evidence="2"/>
<dbReference type="PANTHER" id="PTHR43671">
    <property type="entry name" value="SERINE/THREONINE-PROTEIN KINASE NEK"/>
    <property type="match status" value="1"/>
</dbReference>
<dbReference type="InterPro" id="IPR017441">
    <property type="entry name" value="Protein_kinase_ATP_BS"/>
</dbReference>
<feature type="compositionally biased region" description="Low complexity" evidence="8">
    <location>
        <begin position="399"/>
        <end position="410"/>
    </location>
</feature>
<dbReference type="STRING" id="46177.SAMN05660976_07998"/>
<keyword evidence="10" id="KW-0723">Serine/threonine-protein kinase</keyword>
<dbReference type="PROSITE" id="PS00107">
    <property type="entry name" value="PROTEIN_KINASE_ATP"/>
    <property type="match status" value="1"/>
</dbReference>
<dbReference type="OrthoDB" id="9801841at2"/>
<dbReference type="Proteomes" id="UP000198953">
    <property type="component" value="Unassembled WGS sequence"/>
</dbReference>
<dbReference type="AlphaFoldDB" id="A0A1H8I927"/>
<keyword evidence="4 7" id="KW-0547">Nucleotide-binding</keyword>
<feature type="compositionally biased region" description="Polar residues" evidence="8">
    <location>
        <begin position="379"/>
        <end position="389"/>
    </location>
</feature>
<feature type="compositionally biased region" description="Low complexity" evidence="8">
    <location>
        <begin position="465"/>
        <end position="487"/>
    </location>
</feature>
<dbReference type="InterPro" id="IPR011009">
    <property type="entry name" value="Kinase-like_dom_sf"/>
</dbReference>
<feature type="compositionally biased region" description="Low complexity" evidence="8">
    <location>
        <begin position="420"/>
        <end position="429"/>
    </location>
</feature>
<feature type="compositionally biased region" description="Pro residues" evidence="8">
    <location>
        <begin position="430"/>
        <end position="443"/>
    </location>
</feature>
<keyword evidence="5 10" id="KW-0418">Kinase</keyword>
<name>A0A1H8I927_9ACTN</name>
<feature type="compositionally biased region" description="Pro residues" evidence="8">
    <location>
        <begin position="452"/>
        <end position="464"/>
    </location>
</feature>
<evidence type="ECO:0000256" key="8">
    <source>
        <dbReference type="SAM" id="MobiDB-lite"/>
    </source>
</evidence>
<evidence type="ECO:0000256" key="2">
    <source>
        <dbReference type="ARBA" id="ARBA00012513"/>
    </source>
</evidence>
<protein>
    <recommendedName>
        <fullName evidence="2">non-specific serine/threonine protein kinase</fullName>
        <ecNumber evidence="2">2.7.11.1</ecNumber>
    </recommendedName>
</protein>
<dbReference type="InterPro" id="IPR000719">
    <property type="entry name" value="Prot_kinase_dom"/>
</dbReference>
<dbReference type="EMBL" id="FOBF01000031">
    <property type="protein sequence ID" value="SEN64655.1"/>
    <property type="molecule type" value="Genomic_DNA"/>
</dbReference>
<comment type="similarity">
    <text evidence="1">Belongs to the protein kinase superfamily. NEK Ser/Thr protein kinase family. NIMA subfamily.</text>
</comment>
<dbReference type="PROSITE" id="PS00108">
    <property type="entry name" value="PROTEIN_KINASE_ST"/>
    <property type="match status" value="1"/>
</dbReference>
<keyword evidence="11" id="KW-1185">Reference proteome</keyword>
<organism evidence="10 11">
    <name type="scientific">Nonomuraea pusilla</name>
    <dbReference type="NCBI Taxonomy" id="46177"/>
    <lineage>
        <taxon>Bacteria</taxon>
        <taxon>Bacillati</taxon>
        <taxon>Actinomycetota</taxon>
        <taxon>Actinomycetes</taxon>
        <taxon>Streptosporangiales</taxon>
        <taxon>Streptosporangiaceae</taxon>
        <taxon>Nonomuraea</taxon>
    </lineage>
</organism>
<accession>A0A1H8I927</accession>
<reference evidence="10 11" key="1">
    <citation type="submission" date="2016-10" db="EMBL/GenBank/DDBJ databases">
        <authorList>
            <person name="de Groot N.N."/>
        </authorList>
    </citation>
    <scope>NUCLEOTIDE SEQUENCE [LARGE SCALE GENOMIC DNA]</scope>
    <source>
        <strain evidence="10 11">DSM 43357</strain>
    </source>
</reference>
<evidence type="ECO:0000313" key="11">
    <source>
        <dbReference type="Proteomes" id="UP000198953"/>
    </source>
</evidence>
<dbReference type="Gene3D" id="1.10.510.10">
    <property type="entry name" value="Transferase(Phosphotransferase) domain 1"/>
    <property type="match status" value="1"/>
</dbReference>
<dbReference type="Pfam" id="PF00069">
    <property type="entry name" value="Pkinase"/>
    <property type="match status" value="1"/>
</dbReference>
<feature type="region of interest" description="Disordered" evidence="8">
    <location>
        <begin position="766"/>
        <end position="799"/>
    </location>
</feature>
<evidence type="ECO:0000256" key="7">
    <source>
        <dbReference type="PROSITE-ProRule" id="PRU10141"/>
    </source>
</evidence>
<proteinExistence type="inferred from homology"/>
<dbReference type="InterPro" id="IPR008271">
    <property type="entry name" value="Ser/Thr_kinase_AS"/>
</dbReference>
<dbReference type="PANTHER" id="PTHR43671:SF13">
    <property type="entry name" value="SERINE_THREONINE-PROTEIN KINASE NEK2"/>
    <property type="match status" value="1"/>
</dbReference>
<evidence type="ECO:0000313" key="10">
    <source>
        <dbReference type="EMBL" id="SEN64655.1"/>
    </source>
</evidence>
<dbReference type="InterPro" id="IPR050660">
    <property type="entry name" value="NEK_Ser/Thr_kinase"/>
</dbReference>
<evidence type="ECO:0000259" key="9">
    <source>
        <dbReference type="PROSITE" id="PS50011"/>
    </source>
</evidence>
<evidence type="ECO:0000256" key="5">
    <source>
        <dbReference type="ARBA" id="ARBA00022777"/>
    </source>
</evidence>
<dbReference type="PROSITE" id="PS50011">
    <property type="entry name" value="PROTEIN_KINASE_DOM"/>
    <property type="match status" value="1"/>
</dbReference>
<gene>
    <name evidence="10" type="ORF">SAMN05660976_07998</name>
</gene>
<dbReference type="CDD" id="cd14014">
    <property type="entry name" value="STKc_PknB_like"/>
    <property type="match status" value="1"/>
</dbReference>